<keyword evidence="3" id="KW-0808">Transferase</keyword>
<dbReference type="InterPro" id="IPR008949">
    <property type="entry name" value="Isoprenoid_synthase_dom_sf"/>
</dbReference>
<dbReference type="Pfam" id="PF00348">
    <property type="entry name" value="polyprenyl_synt"/>
    <property type="match status" value="1"/>
</dbReference>
<keyword evidence="5" id="KW-1185">Reference proteome</keyword>
<evidence type="ECO:0000313" key="5">
    <source>
        <dbReference type="Proteomes" id="UP000294257"/>
    </source>
</evidence>
<dbReference type="PROSITE" id="PS00723">
    <property type="entry name" value="POLYPRENYL_SYNTHASE_1"/>
    <property type="match status" value="1"/>
</dbReference>
<dbReference type="EMBL" id="SGWQ01000010">
    <property type="protein sequence ID" value="RZS33949.1"/>
    <property type="molecule type" value="Genomic_DNA"/>
</dbReference>
<gene>
    <name evidence="4" type="ORF">EV193_11099</name>
</gene>
<dbReference type="SFLD" id="SFLDS00005">
    <property type="entry name" value="Isoprenoid_Synthase_Type_I"/>
    <property type="match status" value="1"/>
</dbReference>
<evidence type="ECO:0000256" key="1">
    <source>
        <dbReference type="ARBA" id="ARBA00022723"/>
    </source>
</evidence>
<protein>
    <submittedName>
        <fullName evidence="4">Geranylgeranyl diphosphate synthase type I</fullName>
    </submittedName>
</protein>
<dbReference type="OrthoDB" id="4497239at2"/>
<dbReference type="RefSeq" id="WP_130347221.1">
    <property type="nucleotide sequence ID" value="NZ_SGWQ01000010.1"/>
</dbReference>
<dbReference type="Gene3D" id="1.10.600.10">
    <property type="entry name" value="Farnesyl Diphosphate Synthase"/>
    <property type="match status" value="1"/>
</dbReference>
<comment type="caution">
    <text evidence="4">The sequence shown here is derived from an EMBL/GenBank/DDBJ whole genome shotgun (WGS) entry which is preliminary data.</text>
</comment>
<dbReference type="GO" id="GO:0004659">
    <property type="term" value="F:prenyltransferase activity"/>
    <property type="evidence" value="ECO:0007669"/>
    <property type="project" value="InterPro"/>
</dbReference>
<sequence length="328" mass="34613">MEDRIRRTHELIGPALRAQVDAMHPDLARAVGYHLGWWDEHGTPSRAYGKASRATICLAACTALGGRQSDAVPAAAALEMVHQQSLIHDDIIDDDTLRRGRPSAWTAFGTPVAILAGDSMAGAAFALLAAKDGHAADVLRSAYLRVCDGQAADLALEGDLTATPEAYVEMALGKAGALFGASTAIGAVMAGADQDTVERMRQAGIDMGVAMQVVDDIRSIWQPSSGTGKTTKGDLVRGKLTYPVIAALRSPDSDELAALLRDPQECDTVKAAALVEDLGGRADAEEFAAQRLRLALGGLAAVPMSDEGREDLLRVFTWASATHLLTQF</sequence>
<dbReference type="SUPFAM" id="SSF48576">
    <property type="entry name" value="Terpenoid synthases"/>
    <property type="match status" value="1"/>
</dbReference>
<evidence type="ECO:0000256" key="3">
    <source>
        <dbReference type="RuleBase" id="RU004466"/>
    </source>
</evidence>
<dbReference type="Proteomes" id="UP000294257">
    <property type="component" value="Unassembled WGS sequence"/>
</dbReference>
<evidence type="ECO:0000256" key="2">
    <source>
        <dbReference type="ARBA" id="ARBA00022842"/>
    </source>
</evidence>
<dbReference type="GO" id="GO:0046872">
    <property type="term" value="F:metal ion binding"/>
    <property type="evidence" value="ECO:0007669"/>
    <property type="project" value="UniProtKB-KW"/>
</dbReference>
<keyword evidence="1" id="KW-0479">Metal-binding</keyword>
<evidence type="ECO:0000313" key="4">
    <source>
        <dbReference type="EMBL" id="RZS33949.1"/>
    </source>
</evidence>
<organism evidence="4 5">
    <name type="scientific">Herbihabitans rhizosphaerae</name>
    <dbReference type="NCBI Taxonomy" id="1872711"/>
    <lineage>
        <taxon>Bacteria</taxon>
        <taxon>Bacillati</taxon>
        <taxon>Actinomycetota</taxon>
        <taxon>Actinomycetes</taxon>
        <taxon>Pseudonocardiales</taxon>
        <taxon>Pseudonocardiaceae</taxon>
        <taxon>Herbihabitans</taxon>
    </lineage>
</organism>
<dbReference type="InterPro" id="IPR033749">
    <property type="entry name" value="Polyprenyl_synt_CS"/>
</dbReference>
<dbReference type="GO" id="GO:0008299">
    <property type="term" value="P:isoprenoid biosynthetic process"/>
    <property type="evidence" value="ECO:0007669"/>
    <property type="project" value="InterPro"/>
</dbReference>
<dbReference type="PANTHER" id="PTHR12001">
    <property type="entry name" value="GERANYLGERANYL PYROPHOSPHATE SYNTHASE"/>
    <property type="match status" value="1"/>
</dbReference>
<dbReference type="InterPro" id="IPR000092">
    <property type="entry name" value="Polyprenyl_synt"/>
</dbReference>
<dbReference type="PANTHER" id="PTHR12001:SF86">
    <property type="entry name" value="GERANYLGERANYL DIPHOSPHATE SYNTHASE"/>
    <property type="match status" value="1"/>
</dbReference>
<name>A0A4Q7KFV8_9PSEU</name>
<dbReference type="AlphaFoldDB" id="A0A4Q7KFV8"/>
<proteinExistence type="inferred from homology"/>
<reference evidence="4 5" key="1">
    <citation type="submission" date="2019-02" db="EMBL/GenBank/DDBJ databases">
        <title>Genomic Encyclopedia of Type Strains, Phase IV (KMG-IV): sequencing the most valuable type-strain genomes for metagenomic binning, comparative biology and taxonomic classification.</title>
        <authorList>
            <person name="Goeker M."/>
        </authorList>
    </citation>
    <scope>NUCLEOTIDE SEQUENCE [LARGE SCALE GENOMIC DNA]</scope>
    <source>
        <strain evidence="4 5">DSM 101727</strain>
    </source>
</reference>
<comment type="similarity">
    <text evidence="3">Belongs to the FPP/GGPP synthase family.</text>
</comment>
<keyword evidence="2" id="KW-0460">Magnesium</keyword>
<accession>A0A4Q7KFV8</accession>